<protein>
    <submittedName>
        <fullName evidence="1">DUF2806 domain-containing protein</fullName>
    </submittedName>
</protein>
<sequence length="331" mass="37459">MGATEIVQALVSPAEKLIDAVSGAIGKAYEPKHVRKMADAKAYELKLISETVRNNSDVPIVYDSTGVSIDTSNFEEIAKRASNRLAYQEIAKQQNIEAVVDNAYEELEKVESVSSEPVKPDWMIRFFNSVEDISDEDMQKIWGRILAGEIKEPNSYSYRTLEKLKNMTQKEAECFQLVSSLALQSSGRYFILSDNELMHKYDVYFPHILKLEECGLMSMQNLTLTLHVSGSQMDIIYDSGIVGIIKGKDETPRKVVLEIYTFTESGKQLISAIKTKEKTQYIIDCLDHIRKNNQMISVTAHTINYIDDKGKINYNQKDILTVEEANQEGNC</sequence>
<reference evidence="1" key="1">
    <citation type="journal article" date="2021" name="PeerJ">
        <title>Extensive microbial diversity within the chicken gut microbiome revealed by metagenomics and culture.</title>
        <authorList>
            <person name="Gilroy R."/>
            <person name="Ravi A."/>
            <person name="Getino M."/>
            <person name="Pursley I."/>
            <person name="Horton D.L."/>
            <person name="Alikhan N.F."/>
            <person name="Baker D."/>
            <person name="Gharbi K."/>
            <person name="Hall N."/>
            <person name="Watson M."/>
            <person name="Adriaenssens E.M."/>
            <person name="Foster-Nyarko E."/>
            <person name="Jarju S."/>
            <person name="Secka A."/>
            <person name="Antonio M."/>
            <person name="Oren A."/>
            <person name="Chaudhuri R.R."/>
            <person name="La Ragione R."/>
            <person name="Hildebrand F."/>
            <person name="Pallen M.J."/>
        </authorList>
    </citation>
    <scope>NUCLEOTIDE SEQUENCE</scope>
    <source>
        <strain evidence="1">USAMLcec3-2134</strain>
    </source>
</reference>
<proteinExistence type="predicted"/>
<accession>A0A9D2SDJ5</accession>
<organism evidence="1 2">
    <name type="scientific">Candidatus Eisenbergiella merdigallinarum</name>
    <dbReference type="NCBI Taxonomy" id="2838552"/>
    <lineage>
        <taxon>Bacteria</taxon>
        <taxon>Bacillati</taxon>
        <taxon>Bacillota</taxon>
        <taxon>Clostridia</taxon>
        <taxon>Lachnospirales</taxon>
        <taxon>Lachnospiraceae</taxon>
        <taxon>Eisenbergiella</taxon>
    </lineage>
</organism>
<dbReference type="InterPro" id="IPR021254">
    <property type="entry name" value="DUF2806"/>
</dbReference>
<name>A0A9D2SDJ5_9FIRM</name>
<evidence type="ECO:0000313" key="1">
    <source>
        <dbReference type="EMBL" id="HJB91043.1"/>
    </source>
</evidence>
<reference evidence="1" key="2">
    <citation type="submission" date="2021-04" db="EMBL/GenBank/DDBJ databases">
        <authorList>
            <person name="Gilroy R."/>
        </authorList>
    </citation>
    <scope>NUCLEOTIDE SEQUENCE</scope>
    <source>
        <strain evidence="1">USAMLcec3-2134</strain>
    </source>
</reference>
<gene>
    <name evidence="1" type="ORF">H9763_06190</name>
</gene>
<dbReference type="EMBL" id="DWXE01000022">
    <property type="protein sequence ID" value="HJB91043.1"/>
    <property type="molecule type" value="Genomic_DNA"/>
</dbReference>
<comment type="caution">
    <text evidence="1">The sequence shown here is derived from an EMBL/GenBank/DDBJ whole genome shotgun (WGS) entry which is preliminary data.</text>
</comment>
<dbReference type="AlphaFoldDB" id="A0A9D2SDJ5"/>
<dbReference type="Proteomes" id="UP000886883">
    <property type="component" value="Unassembled WGS sequence"/>
</dbReference>
<dbReference type="Pfam" id="PF10987">
    <property type="entry name" value="DUF2806"/>
    <property type="match status" value="1"/>
</dbReference>
<evidence type="ECO:0000313" key="2">
    <source>
        <dbReference type="Proteomes" id="UP000886883"/>
    </source>
</evidence>